<dbReference type="Proteomes" id="UP000092612">
    <property type="component" value="Unassembled WGS sequence"/>
</dbReference>
<evidence type="ECO:0000256" key="1">
    <source>
        <dbReference type="SAM" id="SignalP"/>
    </source>
</evidence>
<dbReference type="KEGG" id="prn:BW723_12500"/>
<keyword evidence="1" id="KW-0732">Signal</keyword>
<feature type="chain" id="PRO_5008615893" description="TonB-dependent receptor plug domain-containing protein" evidence="1">
    <location>
        <begin position="19"/>
        <end position="813"/>
    </location>
</feature>
<organism evidence="2 3">
    <name type="scientific">Polaribacter reichenbachii</name>
    <dbReference type="NCBI Taxonomy" id="996801"/>
    <lineage>
        <taxon>Bacteria</taxon>
        <taxon>Pseudomonadati</taxon>
        <taxon>Bacteroidota</taxon>
        <taxon>Flavobacteriia</taxon>
        <taxon>Flavobacteriales</taxon>
        <taxon>Flavobacteriaceae</taxon>
    </lineage>
</organism>
<sequence length="813" mass="93334">MKKLVFLLILCVHFFSFGQNSTFTEVVKDKLDQFTNVDHQEKIFVHTDKSNYNIEDRIWFSAYLVDATNHLKSNKSKVVHAELINEKDSILDHKKFYMSEVSVAGDFSISEDVKPGKYLIRAYTNYMKNSGSASFFQKEIMIWSDKVNPLTISTENKEIIDNKPNLHFYPEGGYLVNDLSNFVAIKLKNSIFNEVKTPISIYDQDDNLVTTFSSSKFGLGMFNITPKKDETYFAKISFKDTDYTYPLPKALPVGNVLNAVINNDEIFINLKSNRNNGLFNTTLVIHKRGNILFNKQLKEQSKSKVLKLPIDKLDNGVLHITLFNSSNQPTCERLVFVNNKNNTVNVNIKKSRDYFTPRKKVSLNIDVNDFKDKNVESILSLTVKDMNTFPESTDAENIKTYLLLNSDVKGKIENPNYFFEEQENNQRKYLLDLIMRTNGWRRFTWQDLLFNQKLNRFDAEKGLFISGKTFSMKAPYKPQSLPTRLTFYSKVIEQEPIKNSDANGNFSYGPYVFYDSIPVLVESRLTNFKSQKKGDRKVLIVKNKEEKSPEIYRDTTASQNNKNNLDAYLKYQQYIKDIENAFKNQENMLSEVVIKSNLKTDKDIRRDEMNARTSYGNSFRRFDIENQIAISNNAFDIFYNIPGVNIVGDSIYINREPNKLPLFLYDEMPVDIIDLQNIDASNVSFVDVLIGADAAFFSNSGSVISIYSKLGNGNGNGLNSKVKRKPGIIDFNAIGFYTAKEFYAPDHINGIEESTKSDLRTTLHWEPQIKTTENNEVIIDFFTSDLKSNYLIEVQGITKTGIPIYGTSTIVVE</sequence>
<evidence type="ECO:0000313" key="2">
    <source>
        <dbReference type="EMBL" id="OBY65285.1"/>
    </source>
</evidence>
<dbReference type="OrthoDB" id="679547at2"/>
<dbReference type="RefSeq" id="WP_068360559.1">
    <property type="nucleotide sequence ID" value="NZ_CP019337.1"/>
</dbReference>
<keyword evidence="3" id="KW-1185">Reference proteome</keyword>
<evidence type="ECO:0000313" key="3">
    <source>
        <dbReference type="Proteomes" id="UP000092612"/>
    </source>
</evidence>
<comment type="caution">
    <text evidence="2">The sequence shown here is derived from an EMBL/GenBank/DDBJ whole genome shotgun (WGS) entry which is preliminary data.</text>
</comment>
<dbReference type="Gene3D" id="2.60.40.1930">
    <property type="match status" value="1"/>
</dbReference>
<protein>
    <recommendedName>
        <fullName evidence="4">TonB-dependent receptor plug domain-containing protein</fullName>
    </recommendedName>
</protein>
<feature type="signal peptide" evidence="1">
    <location>
        <begin position="1"/>
        <end position="18"/>
    </location>
</feature>
<dbReference type="SUPFAM" id="SSF56935">
    <property type="entry name" value="Porins"/>
    <property type="match status" value="1"/>
</dbReference>
<dbReference type="EMBL" id="LSFL01000031">
    <property type="protein sequence ID" value="OBY65285.1"/>
    <property type="molecule type" value="Genomic_DNA"/>
</dbReference>
<accession>A0A1B8U0A4</accession>
<proteinExistence type="predicted"/>
<name>A0A1B8U0A4_9FLAO</name>
<dbReference type="STRING" id="996801.BW723_12500"/>
<reference evidence="3" key="1">
    <citation type="submission" date="2016-02" db="EMBL/GenBank/DDBJ databases">
        <title>Paenibacillus sp. LPB0068, isolated from Crassostrea gigas.</title>
        <authorList>
            <person name="Shin S.-K."/>
            <person name="Yi H."/>
        </authorList>
    </citation>
    <scope>NUCLEOTIDE SEQUENCE [LARGE SCALE GENOMIC DNA]</scope>
    <source>
        <strain evidence="3">KCTC 23969</strain>
    </source>
</reference>
<dbReference type="AlphaFoldDB" id="A0A1B8U0A4"/>
<evidence type="ECO:0008006" key="4">
    <source>
        <dbReference type="Google" id="ProtNLM"/>
    </source>
</evidence>
<gene>
    <name evidence="2" type="ORF">LPB301_09270</name>
</gene>